<accession>A0A9Q3CIS9</accession>
<comment type="caution">
    <text evidence="2">The sequence shown here is derived from an EMBL/GenBank/DDBJ whole genome shotgun (WGS) entry which is preliminary data.</text>
</comment>
<dbReference type="Proteomes" id="UP000765509">
    <property type="component" value="Unassembled WGS sequence"/>
</dbReference>
<keyword evidence="3" id="KW-1185">Reference proteome</keyword>
<proteinExistence type="predicted"/>
<feature type="compositionally biased region" description="Polar residues" evidence="1">
    <location>
        <begin position="34"/>
        <end position="43"/>
    </location>
</feature>
<dbReference type="EMBL" id="AVOT02007264">
    <property type="protein sequence ID" value="MBW0483525.1"/>
    <property type="molecule type" value="Genomic_DNA"/>
</dbReference>
<feature type="region of interest" description="Disordered" evidence="1">
    <location>
        <begin position="20"/>
        <end position="47"/>
    </location>
</feature>
<evidence type="ECO:0000313" key="2">
    <source>
        <dbReference type="EMBL" id="MBW0483525.1"/>
    </source>
</evidence>
<dbReference type="AlphaFoldDB" id="A0A9Q3CIS9"/>
<name>A0A9Q3CIS9_9BASI</name>
<sequence>MLMRMRLKQIHTDWPQVSTRKRVRISSPADHQTKQIAGQQTGGKRSARRVTHWGVHIKACGFPTMSRHNKLAGPVIVCPDLRTGVNSPFAYDPNH</sequence>
<reference evidence="2" key="1">
    <citation type="submission" date="2021-03" db="EMBL/GenBank/DDBJ databases">
        <title>Draft genome sequence of rust myrtle Austropuccinia psidii MF-1, a brazilian biotype.</title>
        <authorList>
            <person name="Quecine M.C."/>
            <person name="Pachon D.M.R."/>
            <person name="Bonatelli M.L."/>
            <person name="Correr F.H."/>
            <person name="Franceschini L.M."/>
            <person name="Leite T.F."/>
            <person name="Margarido G.R.A."/>
            <person name="Almeida C.A."/>
            <person name="Ferrarezi J.A."/>
            <person name="Labate C.A."/>
        </authorList>
    </citation>
    <scope>NUCLEOTIDE SEQUENCE</scope>
    <source>
        <strain evidence="2">MF-1</strain>
    </source>
</reference>
<evidence type="ECO:0000256" key="1">
    <source>
        <dbReference type="SAM" id="MobiDB-lite"/>
    </source>
</evidence>
<evidence type="ECO:0000313" key="3">
    <source>
        <dbReference type="Proteomes" id="UP000765509"/>
    </source>
</evidence>
<protein>
    <submittedName>
        <fullName evidence="2">Uncharacterized protein</fullName>
    </submittedName>
</protein>
<gene>
    <name evidence="2" type="ORF">O181_023240</name>
</gene>
<organism evidence="2 3">
    <name type="scientific">Austropuccinia psidii MF-1</name>
    <dbReference type="NCBI Taxonomy" id="1389203"/>
    <lineage>
        <taxon>Eukaryota</taxon>
        <taxon>Fungi</taxon>
        <taxon>Dikarya</taxon>
        <taxon>Basidiomycota</taxon>
        <taxon>Pucciniomycotina</taxon>
        <taxon>Pucciniomycetes</taxon>
        <taxon>Pucciniales</taxon>
        <taxon>Sphaerophragmiaceae</taxon>
        <taxon>Austropuccinia</taxon>
    </lineage>
</organism>